<evidence type="ECO:0000313" key="3">
    <source>
        <dbReference type="Proteomes" id="UP001159428"/>
    </source>
</evidence>
<evidence type="ECO:0000313" key="2">
    <source>
        <dbReference type="EMBL" id="CAH3038075.1"/>
    </source>
</evidence>
<feature type="region of interest" description="Disordered" evidence="1">
    <location>
        <begin position="1"/>
        <end position="82"/>
    </location>
</feature>
<name>A0AAU9VXA2_9CNID</name>
<evidence type="ECO:0000256" key="1">
    <source>
        <dbReference type="SAM" id="MobiDB-lite"/>
    </source>
</evidence>
<feature type="compositionally biased region" description="Low complexity" evidence="1">
    <location>
        <begin position="61"/>
        <end position="72"/>
    </location>
</feature>
<feature type="compositionally biased region" description="Basic and acidic residues" evidence="1">
    <location>
        <begin position="29"/>
        <end position="45"/>
    </location>
</feature>
<reference evidence="2 3" key="1">
    <citation type="submission" date="2022-05" db="EMBL/GenBank/DDBJ databases">
        <authorList>
            <consortium name="Genoscope - CEA"/>
            <person name="William W."/>
        </authorList>
    </citation>
    <scope>NUCLEOTIDE SEQUENCE [LARGE SCALE GENOMIC DNA]</scope>
</reference>
<organism evidence="2 3">
    <name type="scientific">Pocillopora meandrina</name>
    <dbReference type="NCBI Taxonomy" id="46732"/>
    <lineage>
        <taxon>Eukaryota</taxon>
        <taxon>Metazoa</taxon>
        <taxon>Cnidaria</taxon>
        <taxon>Anthozoa</taxon>
        <taxon>Hexacorallia</taxon>
        <taxon>Scleractinia</taxon>
        <taxon>Astrocoeniina</taxon>
        <taxon>Pocilloporidae</taxon>
        <taxon>Pocillopora</taxon>
    </lineage>
</organism>
<comment type="caution">
    <text evidence="2">The sequence shown here is derived from an EMBL/GenBank/DDBJ whole genome shotgun (WGS) entry which is preliminary data.</text>
</comment>
<dbReference type="Proteomes" id="UP001159428">
    <property type="component" value="Unassembled WGS sequence"/>
</dbReference>
<dbReference type="EMBL" id="CALNXJ010000004">
    <property type="protein sequence ID" value="CAH3038075.1"/>
    <property type="molecule type" value="Genomic_DNA"/>
</dbReference>
<feature type="compositionally biased region" description="Basic and acidic residues" evidence="1">
    <location>
        <begin position="667"/>
        <end position="677"/>
    </location>
</feature>
<protein>
    <submittedName>
        <fullName evidence="2">Uncharacterized protein</fullName>
    </submittedName>
</protein>
<feature type="region of interest" description="Disordered" evidence="1">
    <location>
        <begin position="650"/>
        <end position="677"/>
    </location>
</feature>
<proteinExistence type="predicted"/>
<accession>A0AAU9VXA2</accession>
<gene>
    <name evidence="2" type="ORF">PMEA_00021511</name>
</gene>
<sequence length="709" mass="78522">MAGKKKRKRQIEPRKKGSKQKKNTDCASFEDKKPKFDDELNKQFDEDLQQWISGKKDEGESNSVSEDPSSSPRKMEAEECKYIPPFTRKSKIILKTDGSSIFPGVGSGRTKQPWKDRERNFIDTQRSPRSQKTRVEESLTNDSPKQRKKEKESEEEMQVHVEGMERVVMLGHEKKDLPLASTSWTIAADVKGKNSLTSNGTLLSCPSSTIQEDVSAIVMQVIDNLLETVIRHGNQCNDEALEEQMVKAGSQTLLADVNEAVAAETTVMEGQEHCCSAIKTTMIGERETPATICMHKDKVSAVPVKPVASKHAIEECHENVVDGGVPALQNFRLMLENELRMEQWEESDRKKCHYYGVVSSESVCAHEVADKLKYQGVNGSTVSRPEVQKEVLFGQESSSGSEGIQAVNTLVPSMDTQLISAQSLKDCVQFNLGVGQSPTSNANINSAREKKVNVEKQMVVDKVSCENCSDVCGANDSLQPINEQGLDQMVPNYYKNSTVISNEIPEVTESTRISKMKKITVVDDKNIEHVTVVQKGPTKPGNGFNLESSQSRCTAQASELAIEENLIEDLTVTSAQSTAEVEHEELILETEREESCDMVQSKSIESPTRKLEGGFSFSGSDANLLEFGSVMECTDSQLVHVDEYFDEEQPPLRPLKHDSSNVYSDVGGDRAEGDVELPSDRGMIKGLISELSTLKYAPYIHANTFLCLG</sequence>
<keyword evidence="3" id="KW-1185">Reference proteome</keyword>
<feature type="region of interest" description="Disordered" evidence="1">
    <location>
        <begin position="94"/>
        <end position="157"/>
    </location>
</feature>
<dbReference type="AlphaFoldDB" id="A0AAU9VXA2"/>